<evidence type="ECO:0000313" key="2">
    <source>
        <dbReference type="EMBL" id="ODV90731.1"/>
    </source>
</evidence>
<dbReference type="Pfam" id="PF12550">
    <property type="entry name" value="GCR1_C"/>
    <property type="match status" value="1"/>
</dbReference>
<gene>
    <name evidence="2" type="ORF">CANCADRAFT_2460</name>
</gene>
<feature type="domain" description="Transcription activator GCR1-like" evidence="1">
    <location>
        <begin position="64"/>
        <end position="90"/>
    </location>
</feature>
<proteinExistence type="predicted"/>
<dbReference type="AlphaFoldDB" id="A0A1E4TG30"/>
<dbReference type="Proteomes" id="UP000095023">
    <property type="component" value="Unassembled WGS sequence"/>
</dbReference>
<dbReference type="InterPro" id="IPR022210">
    <property type="entry name" value="TF_GCR1-like"/>
</dbReference>
<name>A0A1E4TG30_9ASCO</name>
<keyword evidence="3" id="KW-1185">Reference proteome</keyword>
<accession>A0A1E4TG30</accession>
<sequence length="119" mass="13513">MSRTSSACSNADQYILPSSAELTQPVSSIPTEINLEDNGPAGAVTLTRKDEELIEYMKGRAFVKPGSIRDIWWEYAHGIAGKPPLREMERWSTFFSYSHIPPPQANIFCDRMWHIIRAE</sequence>
<evidence type="ECO:0000313" key="3">
    <source>
        <dbReference type="Proteomes" id="UP000095023"/>
    </source>
</evidence>
<reference evidence="3" key="1">
    <citation type="submission" date="2016-02" db="EMBL/GenBank/DDBJ databases">
        <title>Comparative genomics of biotechnologically important yeasts.</title>
        <authorList>
            <consortium name="DOE Joint Genome Institute"/>
            <person name="Riley R."/>
            <person name="Haridas S."/>
            <person name="Wolfe K.H."/>
            <person name="Lopes M.R."/>
            <person name="Hittinger C.T."/>
            <person name="Goker M."/>
            <person name="Salamov A."/>
            <person name="Wisecaver J."/>
            <person name="Long T.M."/>
            <person name="Aerts A.L."/>
            <person name="Barry K."/>
            <person name="Choi C."/>
            <person name="Clum A."/>
            <person name="Coughlan A.Y."/>
            <person name="Deshpande S."/>
            <person name="Douglass A.P."/>
            <person name="Hanson S.J."/>
            <person name="Klenk H.-P."/>
            <person name="Labutti K."/>
            <person name="Lapidus A."/>
            <person name="Lindquist E."/>
            <person name="Lipzen A."/>
            <person name="Meier-Kolthoff J.P."/>
            <person name="Ohm R.A."/>
            <person name="Otillar R.P."/>
            <person name="Pangilinan J."/>
            <person name="Peng Y."/>
            <person name="Rokas A."/>
            <person name="Rosa C.A."/>
            <person name="Scheuner C."/>
            <person name="Sibirny A.A."/>
            <person name="Slot J.C."/>
            <person name="Stielow J.B."/>
            <person name="Sun H."/>
            <person name="Kurtzman C.P."/>
            <person name="Blackwell M."/>
            <person name="Jeffries T.W."/>
            <person name="Grigoriev I.V."/>
        </authorList>
    </citation>
    <scope>NUCLEOTIDE SEQUENCE [LARGE SCALE GENOMIC DNA]</scope>
    <source>
        <strain evidence="3">NRRL Y-17796</strain>
    </source>
</reference>
<organism evidence="2 3">
    <name type="scientific">Tortispora caseinolytica NRRL Y-17796</name>
    <dbReference type="NCBI Taxonomy" id="767744"/>
    <lineage>
        <taxon>Eukaryota</taxon>
        <taxon>Fungi</taxon>
        <taxon>Dikarya</taxon>
        <taxon>Ascomycota</taxon>
        <taxon>Saccharomycotina</taxon>
        <taxon>Trigonopsidomycetes</taxon>
        <taxon>Trigonopsidales</taxon>
        <taxon>Trigonopsidaceae</taxon>
        <taxon>Tortispora</taxon>
    </lineage>
</organism>
<dbReference type="EMBL" id="KV453842">
    <property type="protein sequence ID" value="ODV90731.1"/>
    <property type="molecule type" value="Genomic_DNA"/>
</dbReference>
<protein>
    <recommendedName>
        <fullName evidence="1">Transcription activator GCR1-like domain-containing protein</fullName>
    </recommendedName>
</protein>
<evidence type="ECO:0000259" key="1">
    <source>
        <dbReference type="Pfam" id="PF12550"/>
    </source>
</evidence>